<feature type="region of interest" description="Disordered" evidence="7">
    <location>
        <begin position="1"/>
        <end position="24"/>
    </location>
</feature>
<comment type="similarity">
    <text evidence="2">Belongs to the NrfD family.</text>
</comment>
<dbReference type="EMBL" id="JAUZMZ010000205">
    <property type="protein sequence ID" value="MEE2034931.1"/>
    <property type="molecule type" value="Genomic_DNA"/>
</dbReference>
<sequence>MTQVQHGGSPGSPHRSRAGRGGDQSMVPEADFDSYYGRSIVKPAPWEHDIAVYLFSGGVAAGSSILAAGADLTGRPALRRVARLGSLVSLLVSVGALVHDLGKPSRFLNMLRVVKPTSPMSVGTWILSLHGPFAGVAAAA</sequence>
<reference evidence="8 9" key="1">
    <citation type="submission" date="2023-08" db="EMBL/GenBank/DDBJ databases">
        <authorList>
            <person name="Girao M."/>
            <person name="Carvalho M.F."/>
        </authorList>
    </citation>
    <scope>NUCLEOTIDE SEQUENCE [LARGE SCALE GENOMIC DNA]</scope>
    <source>
        <strain evidence="8 9">CC-R104</strain>
    </source>
</reference>
<evidence type="ECO:0000256" key="6">
    <source>
        <dbReference type="ARBA" id="ARBA00023136"/>
    </source>
</evidence>
<proteinExistence type="inferred from homology"/>
<evidence type="ECO:0000256" key="7">
    <source>
        <dbReference type="SAM" id="MobiDB-lite"/>
    </source>
</evidence>
<protein>
    <submittedName>
        <fullName evidence="8">NrfD/PsrC family molybdoenzyme membrane anchor subunit</fullName>
    </submittedName>
</protein>
<keyword evidence="6" id="KW-0472">Membrane</keyword>
<comment type="subcellular location">
    <subcellularLocation>
        <location evidence="1">Cell membrane</location>
        <topology evidence="1">Multi-pass membrane protein</topology>
    </subcellularLocation>
</comment>
<comment type="caution">
    <text evidence="8">The sequence shown here is derived from an EMBL/GenBank/DDBJ whole genome shotgun (WGS) entry which is preliminary data.</text>
</comment>
<evidence type="ECO:0000313" key="8">
    <source>
        <dbReference type="EMBL" id="MEE2034931.1"/>
    </source>
</evidence>
<evidence type="ECO:0000256" key="4">
    <source>
        <dbReference type="ARBA" id="ARBA00022692"/>
    </source>
</evidence>
<keyword evidence="5" id="KW-1133">Transmembrane helix</keyword>
<dbReference type="PANTHER" id="PTHR34856">
    <property type="entry name" value="PROTEIN NRFD"/>
    <property type="match status" value="1"/>
</dbReference>
<keyword evidence="3" id="KW-1003">Cell membrane</keyword>
<dbReference type="Gene3D" id="1.20.1630.10">
    <property type="entry name" value="Formate dehydrogenase/DMSO reductase domain"/>
    <property type="match status" value="1"/>
</dbReference>
<dbReference type="InterPro" id="IPR005614">
    <property type="entry name" value="NrfD-like"/>
</dbReference>
<accession>A0ABU7JY54</accession>
<evidence type="ECO:0000256" key="3">
    <source>
        <dbReference type="ARBA" id="ARBA00022475"/>
    </source>
</evidence>
<evidence type="ECO:0000256" key="5">
    <source>
        <dbReference type="ARBA" id="ARBA00022989"/>
    </source>
</evidence>
<organism evidence="8 9">
    <name type="scientific">Rhodococcus chondri</name>
    <dbReference type="NCBI Taxonomy" id="3065941"/>
    <lineage>
        <taxon>Bacteria</taxon>
        <taxon>Bacillati</taxon>
        <taxon>Actinomycetota</taxon>
        <taxon>Actinomycetes</taxon>
        <taxon>Mycobacteriales</taxon>
        <taxon>Nocardiaceae</taxon>
        <taxon>Rhodococcus</taxon>
    </lineage>
</organism>
<dbReference type="Pfam" id="PF03916">
    <property type="entry name" value="NrfD"/>
    <property type="match status" value="1"/>
</dbReference>
<gene>
    <name evidence="8" type="primary">nrfD</name>
    <name evidence="8" type="ORF">Q8814_22945</name>
</gene>
<evidence type="ECO:0000256" key="2">
    <source>
        <dbReference type="ARBA" id="ARBA00008929"/>
    </source>
</evidence>
<keyword evidence="4" id="KW-0812">Transmembrane</keyword>
<evidence type="ECO:0000313" key="9">
    <source>
        <dbReference type="Proteomes" id="UP001331936"/>
    </source>
</evidence>
<dbReference type="PANTHER" id="PTHR34856:SF2">
    <property type="entry name" value="PROTEIN NRFD"/>
    <property type="match status" value="1"/>
</dbReference>
<dbReference type="RefSeq" id="WP_330154279.1">
    <property type="nucleotide sequence ID" value="NZ_JAUZMZ010000205.1"/>
</dbReference>
<feature type="non-terminal residue" evidence="8">
    <location>
        <position position="140"/>
    </location>
</feature>
<dbReference type="InterPro" id="IPR052049">
    <property type="entry name" value="Electron_transfer_protein"/>
</dbReference>
<keyword evidence="9" id="KW-1185">Reference proteome</keyword>
<name>A0ABU7JY54_9NOCA</name>
<dbReference type="Proteomes" id="UP001331936">
    <property type="component" value="Unassembled WGS sequence"/>
</dbReference>
<evidence type="ECO:0000256" key="1">
    <source>
        <dbReference type="ARBA" id="ARBA00004651"/>
    </source>
</evidence>